<name>A0A9D9IQT1_9BACT</name>
<evidence type="ECO:0000313" key="3">
    <source>
        <dbReference type="Proteomes" id="UP000823771"/>
    </source>
</evidence>
<dbReference type="Pfam" id="PF03235">
    <property type="entry name" value="GmrSD_N"/>
    <property type="match status" value="1"/>
</dbReference>
<reference evidence="2" key="2">
    <citation type="journal article" date="2021" name="PeerJ">
        <title>Extensive microbial diversity within the chicken gut microbiome revealed by metagenomics and culture.</title>
        <authorList>
            <person name="Gilroy R."/>
            <person name="Ravi A."/>
            <person name="Getino M."/>
            <person name="Pursley I."/>
            <person name="Horton D.L."/>
            <person name="Alikhan N.F."/>
            <person name="Baker D."/>
            <person name="Gharbi K."/>
            <person name="Hall N."/>
            <person name="Watson M."/>
            <person name="Adriaenssens E.M."/>
            <person name="Foster-Nyarko E."/>
            <person name="Jarju S."/>
            <person name="Secka A."/>
            <person name="Antonio M."/>
            <person name="Oren A."/>
            <person name="Chaudhuri R.R."/>
            <person name="La Ragione R."/>
            <person name="Hildebrand F."/>
            <person name="Pallen M.J."/>
        </authorList>
    </citation>
    <scope>NUCLEOTIDE SEQUENCE</scope>
    <source>
        <strain evidence="2">2478</strain>
    </source>
</reference>
<evidence type="ECO:0000313" key="2">
    <source>
        <dbReference type="EMBL" id="MBO8477344.1"/>
    </source>
</evidence>
<dbReference type="SUPFAM" id="SSF110849">
    <property type="entry name" value="ParB/Sulfiredoxin"/>
    <property type="match status" value="1"/>
</dbReference>
<dbReference type="InterPro" id="IPR036086">
    <property type="entry name" value="ParB/Sulfiredoxin_sf"/>
</dbReference>
<organism evidence="2 3">
    <name type="scientific">Candidatus Cryptobacteroides excrementipullorum</name>
    <dbReference type="NCBI Taxonomy" id="2840761"/>
    <lineage>
        <taxon>Bacteria</taxon>
        <taxon>Pseudomonadati</taxon>
        <taxon>Bacteroidota</taxon>
        <taxon>Bacteroidia</taxon>
        <taxon>Bacteroidales</taxon>
        <taxon>Candidatus Cryptobacteroides</taxon>
    </lineage>
</organism>
<dbReference type="Proteomes" id="UP000823771">
    <property type="component" value="Unassembled WGS sequence"/>
</dbReference>
<proteinExistence type="predicted"/>
<feature type="domain" description="GmrSD restriction endonucleases N-terminal" evidence="1">
    <location>
        <begin position="9"/>
        <end position="237"/>
    </location>
</feature>
<sequence length="696" mass="82721">MLNFKLKPINELIQARYRFYVPAYQRGYKWTETEVLRLLQDIWDFKKYRASDESAFYCLQPVVVRPIEDKDGGTVYHVIDGQQRLTALLIIQQAIKNFQVQAIIPTADLQQTAICDSTYSIDYATRESSFKWLRDIFVDEKMQDNSDYFHFHETYEAAISFLKWIDLSYPDHEINGRKCPDKETDAFSTLKKVMSDRCYVIWYEPESGSTRRDEDIFDDLNTGKIPLTNAELIKAMFLQKNNFPDNDTPSAVLAEDFIRRLSREWDAFEWQLQDPAFWYFIYDAGKWGLRYENHIEYILDLIAGKTIKNSDDYYFTFNYFNDSYREYKERDKDNMTAFVKDRWYEVKELMLVLKDWYDNKEYYHYIGFLITQGYTVKDILKIQYPRNERQPSKKEFVGQIKQLIKTRFESYTAGDFYKGGKGLTPTLLLFNILIYQNCPDENSRFPFYRYKQMVWNEEHIVPVTPFEPTSPANSFLFSAQMLEYFTGISYYDRCDQLIERESEKPSQERKNRNAIRQEAVNSLKKQLSVTVDKIDDPKTKSICEDLLKVFVVMGKGEAKLSDKCYKKINLMFDSDNDDGDEESLNFIWNLALLDESTNKSYGNAIFPYKRMRIIKNDSRGIYVPIGTRNVFVKAYSHAMNNMFKWDRDDAILYLAEIFRMFRQCGFFFEKWLDSSKMPKAVDLIKLKNLISYEYTE</sequence>
<accession>A0A9D9IQT1</accession>
<reference evidence="2" key="1">
    <citation type="submission" date="2020-10" db="EMBL/GenBank/DDBJ databases">
        <authorList>
            <person name="Gilroy R."/>
        </authorList>
    </citation>
    <scope>NUCLEOTIDE SEQUENCE</scope>
    <source>
        <strain evidence="2">2478</strain>
    </source>
</reference>
<gene>
    <name evidence="2" type="ORF">IAB80_00330</name>
</gene>
<dbReference type="EMBL" id="JADILZ010000004">
    <property type="protein sequence ID" value="MBO8477344.1"/>
    <property type="molecule type" value="Genomic_DNA"/>
</dbReference>
<protein>
    <submittedName>
        <fullName evidence="2">DUF262 domain-containing protein</fullName>
    </submittedName>
</protein>
<dbReference type="PANTHER" id="PTHR35149:SF1">
    <property type="entry name" value="DUF5655 DOMAIN-CONTAINING PROTEIN"/>
    <property type="match status" value="1"/>
</dbReference>
<dbReference type="AlphaFoldDB" id="A0A9D9IQT1"/>
<comment type="caution">
    <text evidence="2">The sequence shown here is derived from an EMBL/GenBank/DDBJ whole genome shotgun (WGS) entry which is preliminary data.</text>
</comment>
<dbReference type="PANTHER" id="PTHR35149">
    <property type="entry name" value="SLL5132 PROTEIN"/>
    <property type="match status" value="1"/>
</dbReference>
<evidence type="ECO:0000259" key="1">
    <source>
        <dbReference type="Pfam" id="PF03235"/>
    </source>
</evidence>
<dbReference type="InterPro" id="IPR004919">
    <property type="entry name" value="GmrSD_N"/>
</dbReference>